<dbReference type="GO" id="GO:0022857">
    <property type="term" value="F:transmembrane transporter activity"/>
    <property type="evidence" value="ECO:0007669"/>
    <property type="project" value="InterPro"/>
</dbReference>
<feature type="transmembrane region" description="Helical" evidence="7">
    <location>
        <begin position="747"/>
        <end position="764"/>
    </location>
</feature>
<evidence type="ECO:0000313" key="11">
    <source>
        <dbReference type="Proteomes" id="UP001063166"/>
    </source>
</evidence>
<dbReference type="Proteomes" id="UP001063166">
    <property type="component" value="Unassembled WGS sequence"/>
</dbReference>
<gene>
    <name evidence="10" type="primary">PRM10</name>
    <name evidence="10" type="ORF">LshimejAT787_0503290</name>
</gene>
<dbReference type="Pfam" id="PF06738">
    <property type="entry name" value="ThrE"/>
    <property type="match status" value="1"/>
</dbReference>
<organism evidence="10 11">
    <name type="scientific">Lyophyllum shimeji</name>
    <name type="common">Hon-shimeji</name>
    <name type="synonym">Tricholoma shimeji</name>
    <dbReference type="NCBI Taxonomy" id="47721"/>
    <lineage>
        <taxon>Eukaryota</taxon>
        <taxon>Fungi</taxon>
        <taxon>Dikarya</taxon>
        <taxon>Basidiomycota</taxon>
        <taxon>Agaricomycotina</taxon>
        <taxon>Agaricomycetes</taxon>
        <taxon>Agaricomycetidae</taxon>
        <taxon>Agaricales</taxon>
        <taxon>Tricholomatineae</taxon>
        <taxon>Lyophyllaceae</taxon>
        <taxon>Lyophyllum</taxon>
    </lineage>
</organism>
<keyword evidence="11" id="KW-1185">Reference proteome</keyword>
<dbReference type="AlphaFoldDB" id="A0A9P3PN16"/>
<sequence length="879" mass="96883">MSSTPPDEDKRHDEKHPGKRPGNIFLTPGTKTPRRVQWLDREKTASPHSLDEQGLDPEAFERLRQALEQHRASISRVHHYTPFGEGAQGMRSPGAPESPIPGGPPTEDPSETPSPVKSPHHYVPGNFIDATEREGLPGIPDPTDYAHRQAQKVVRAHMRRRFFDFGSRSAMRKWKLRKAQKERARGPTEPYATEDIEREADTETSQVQGKGVLSALLPLYTHDTDTSTTVSTPTISTLDDMYERPVPPRRQPSFSVREPRFAHFAPSALLSRRQAAKTRSGAGVFGPLITSTGNLTGFAAPAPSRLQPDYKRPGYRLSRYSLDETPRLPRRPLSRTQSMYDDMRVLPLSAPPTPRGREAPPSPTVTEPGPPRLTKWPTMLSIPSISSFGGRSAVSTPALSVTPPKEGEGYFDYKPRPVEDGRRKERRQKRKKTQVFITHHIAKIIERQEFILKFARAMMMFGGPSHRLQAQLKATAHVLDIELSCLYFPDVMLISFDDSATSTSSVKFIRQGSSLDIAKLIDAYELYWKVIHDELYVTEASAELDSIMRRPQLYNWWQTIIFGGMCSSFICSVSFGGSFIDSLIVFPLGALLIVIQLLSVRNELYSNVFEVTVATLFSFISAALAASRHFCYSAVASSAVVLILPGFIVLNGALELMSRNIVSGSVRLCYAVVYALFLGFGLAMGAKAFEVLTGKRVIGSSDITCALSHNPHGPWYQRTPSEFWAFLTIPMFSLFLSLRLQAPYRRLELLLLIAIACVGWVTNYFTGTKFVGQSDVNSGVGAFAVGILSNLYARLFGGNAFVIMVTGILLQVPSGLGSGGLLNFVSLSTQGNTSSYVTGFQSALKLVSVAIGLTVGLGISIVIMHPVQSKKRAGGVFSL</sequence>
<evidence type="ECO:0000256" key="6">
    <source>
        <dbReference type="SAM" id="MobiDB-lite"/>
    </source>
</evidence>
<feature type="transmembrane region" description="Helical" evidence="7">
    <location>
        <begin position="776"/>
        <end position="793"/>
    </location>
</feature>
<evidence type="ECO:0000259" key="9">
    <source>
        <dbReference type="Pfam" id="PF12821"/>
    </source>
</evidence>
<feature type="region of interest" description="Disordered" evidence="6">
    <location>
        <begin position="393"/>
        <end position="431"/>
    </location>
</feature>
<accession>A0A9P3PN16</accession>
<dbReference type="PANTHER" id="PTHR31082:SF4">
    <property type="entry name" value="PHEROMONE-REGULATED MEMBRANE PROTEIN 10"/>
    <property type="match status" value="1"/>
</dbReference>
<comment type="subcellular location">
    <subcellularLocation>
        <location evidence="1">Membrane</location>
        <topology evidence="1">Multi-pass membrane protein</topology>
    </subcellularLocation>
</comment>
<feature type="transmembrane region" description="Helical" evidence="7">
    <location>
        <begin position="800"/>
        <end position="822"/>
    </location>
</feature>
<feature type="compositionally biased region" description="Basic and acidic residues" evidence="6">
    <location>
        <begin position="405"/>
        <end position="423"/>
    </location>
</feature>
<comment type="similarity">
    <text evidence="5">Belongs to the ThrE exporter (TC 2.A.79) family.</text>
</comment>
<feature type="region of interest" description="Disordered" evidence="6">
    <location>
        <begin position="1"/>
        <end position="67"/>
    </location>
</feature>
<evidence type="ECO:0000256" key="2">
    <source>
        <dbReference type="ARBA" id="ARBA00022692"/>
    </source>
</evidence>
<feature type="transmembrane region" description="Helical" evidence="7">
    <location>
        <begin position="842"/>
        <end position="863"/>
    </location>
</feature>
<evidence type="ECO:0000256" key="3">
    <source>
        <dbReference type="ARBA" id="ARBA00022989"/>
    </source>
</evidence>
<keyword evidence="4 7" id="KW-0472">Membrane</keyword>
<feature type="compositionally biased region" description="Basic and acidic residues" evidence="6">
    <location>
        <begin position="37"/>
        <end position="51"/>
    </location>
</feature>
<dbReference type="EMBL" id="BRPK01000005">
    <property type="protein sequence ID" value="GLB38464.1"/>
    <property type="molecule type" value="Genomic_DNA"/>
</dbReference>
<comment type="caution">
    <text evidence="10">The sequence shown here is derived from an EMBL/GenBank/DDBJ whole genome shotgun (WGS) entry which is preliminary data.</text>
</comment>
<feature type="domain" description="Threonine/serine exporter-like N-terminal" evidence="8">
    <location>
        <begin position="449"/>
        <end position="687"/>
    </location>
</feature>
<dbReference type="GO" id="GO:0016020">
    <property type="term" value="C:membrane"/>
    <property type="evidence" value="ECO:0007669"/>
    <property type="project" value="UniProtKB-SubCell"/>
</dbReference>
<evidence type="ECO:0000313" key="10">
    <source>
        <dbReference type="EMBL" id="GLB38464.1"/>
    </source>
</evidence>
<evidence type="ECO:0000256" key="7">
    <source>
        <dbReference type="SAM" id="Phobius"/>
    </source>
</evidence>
<feature type="transmembrane region" description="Helical" evidence="7">
    <location>
        <begin position="666"/>
        <end position="686"/>
    </location>
</feature>
<proteinExistence type="inferred from homology"/>
<dbReference type="InterPro" id="IPR010619">
    <property type="entry name" value="ThrE-like_N"/>
</dbReference>
<feature type="compositionally biased region" description="Basic and acidic residues" evidence="6">
    <location>
        <begin position="7"/>
        <end position="16"/>
    </location>
</feature>
<protein>
    <submittedName>
        <fullName evidence="10">DUF1212-domain-containing protein</fullName>
    </submittedName>
</protein>
<keyword evidence="3 7" id="KW-1133">Transmembrane helix</keyword>
<dbReference type="InterPro" id="IPR024528">
    <property type="entry name" value="ThrE_2"/>
</dbReference>
<reference evidence="10" key="1">
    <citation type="submission" date="2022-07" db="EMBL/GenBank/DDBJ databases">
        <title>The genome of Lyophyllum shimeji provides insight into the initial evolution of ectomycorrhizal fungal genome.</title>
        <authorList>
            <person name="Kobayashi Y."/>
            <person name="Shibata T."/>
            <person name="Hirakawa H."/>
            <person name="Shigenobu S."/>
            <person name="Nishiyama T."/>
            <person name="Yamada A."/>
            <person name="Hasebe M."/>
            <person name="Kawaguchi M."/>
        </authorList>
    </citation>
    <scope>NUCLEOTIDE SEQUENCE</scope>
    <source>
        <strain evidence="10">AT787</strain>
    </source>
</reference>
<feature type="compositionally biased region" description="Pro residues" evidence="6">
    <location>
        <begin position="349"/>
        <end position="371"/>
    </location>
</feature>
<keyword evidence="2 7" id="KW-0812">Transmembrane</keyword>
<dbReference type="PANTHER" id="PTHR31082">
    <property type="entry name" value="PHEROMONE-REGULATED MEMBRANE PROTEIN 10"/>
    <property type="match status" value="1"/>
</dbReference>
<dbReference type="OrthoDB" id="413008at2759"/>
<dbReference type="Pfam" id="PF12821">
    <property type="entry name" value="ThrE_2"/>
    <property type="match status" value="1"/>
</dbReference>
<name>A0A9P3PN16_LYOSH</name>
<evidence type="ECO:0000259" key="8">
    <source>
        <dbReference type="Pfam" id="PF06738"/>
    </source>
</evidence>
<evidence type="ECO:0000256" key="1">
    <source>
        <dbReference type="ARBA" id="ARBA00004141"/>
    </source>
</evidence>
<feature type="domain" description="Threonine/Serine exporter ThrE" evidence="9">
    <location>
        <begin position="736"/>
        <end position="862"/>
    </location>
</feature>
<feature type="transmembrane region" description="Helical" evidence="7">
    <location>
        <begin position="607"/>
        <end position="626"/>
    </location>
</feature>
<evidence type="ECO:0000256" key="4">
    <source>
        <dbReference type="ARBA" id="ARBA00023136"/>
    </source>
</evidence>
<feature type="transmembrane region" description="Helical" evidence="7">
    <location>
        <begin position="632"/>
        <end position="654"/>
    </location>
</feature>
<feature type="region of interest" description="Disordered" evidence="6">
    <location>
        <begin position="345"/>
        <end position="373"/>
    </location>
</feature>
<dbReference type="InterPro" id="IPR051361">
    <property type="entry name" value="ThrE/Ser_Exporter"/>
</dbReference>
<feature type="region of interest" description="Disordered" evidence="6">
    <location>
        <begin position="82"/>
        <end position="126"/>
    </location>
</feature>
<feature type="transmembrane region" description="Helical" evidence="7">
    <location>
        <begin position="723"/>
        <end position="740"/>
    </location>
</feature>
<feature type="compositionally biased region" description="Pro residues" evidence="6">
    <location>
        <begin position="96"/>
        <end position="107"/>
    </location>
</feature>
<feature type="transmembrane region" description="Helical" evidence="7">
    <location>
        <begin position="583"/>
        <end position="600"/>
    </location>
</feature>
<evidence type="ECO:0000256" key="5">
    <source>
        <dbReference type="ARBA" id="ARBA00034125"/>
    </source>
</evidence>